<dbReference type="InterPro" id="IPR036390">
    <property type="entry name" value="WH_DNA-bd_sf"/>
</dbReference>
<dbReference type="Pfam" id="PF03459">
    <property type="entry name" value="TOBE"/>
    <property type="match status" value="1"/>
</dbReference>
<dbReference type="GeneID" id="37877051"/>
<dbReference type="InterPro" id="IPR008995">
    <property type="entry name" value="Mo/tungstate-bd_C_term_dom"/>
</dbReference>
<dbReference type="Gene3D" id="1.10.10.10">
    <property type="entry name" value="Winged helix-like DNA-binding domain superfamily/Winged helix DNA-binding domain"/>
    <property type="match status" value="1"/>
</dbReference>
<dbReference type="InterPro" id="IPR036388">
    <property type="entry name" value="WH-like_DNA-bd_sf"/>
</dbReference>
<dbReference type="RefSeq" id="WP_119815146.1">
    <property type="nucleotide sequence ID" value="NZ_CP025066.1"/>
</dbReference>
<dbReference type="EMBL" id="CP025066">
    <property type="protein sequence ID" value="AUX08356.1"/>
    <property type="molecule type" value="Genomic_DNA"/>
</dbReference>
<sequence>MNHEPTGRGRAAIVEGDVEFGGRDAELLREIHRTGSVAAAATALERSRARALTRIETLEGAFGQLVERRRGGSGGGGSRLTDAGRNLLDRYDRLSAAVSATAGVPETVLSGVVRDVDGEMATLETDIGQLRGLHEGATAGDEAHLRIGADAVTLHEAGTVPEPDATSARNRLEGVVSGVDRGETVLTVRIDVGGATFRALLTEDSARRLEVEAGPAVALTWKATATRVVEGIAGSAK</sequence>
<comment type="subcellular location">
    <subcellularLocation>
        <location evidence="1">Cell membrane</location>
        <topology evidence="1">Peripheral membrane protein</topology>
    </subcellularLocation>
</comment>
<dbReference type="InterPro" id="IPR004606">
    <property type="entry name" value="Mop_domain"/>
</dbReference>
<evidence type="ECO:0000259" key="3">
    <source>
        <dbReference type="PROSITE" id="PS51866"/>
    </source>
</evidence>
<evidence type="ECO:0000256" key="1">
    <source>
        <dbReference type="ARBA" id="ARBA00004202"/>
    </source>
</evidence>
<dbReference type="InterPro" id="IPR005116">
    <property type="entry name" value="Transp-assoc_OB_typ1"/>
</dbReference>
<gene>
    <name evidence="4" type="primary">modE</name>
    <name evidence="4" type="ORF">AArcSl_0707</name>
</gene>
<dbReference type="OrthoDB" id="70912at2157"/>
<proteinExistence type="predicted"/>
<keyword evidence="2" id="KW-0500">Molybdenum</keyword>
<feature type="domain" description="Mop" evidence="3">
    <location>
        <begin position="165"/>
        <end position="230"/>
    </location>
</feature>
<dbReference type="KEGG" id="hdf:AArcSl_0707"/>
<organism evidence="4 5">
    <name type="scientific">Halalkaliarchaeum desulfuricum</name>
    <dbReference type="NCBI Taxonomy" id="2055893"/>
    <lineage>
        <taxon>Archaea</taxon>
        <taxon>Methanobacteriati</taxon>
        <taxon>Methanobacteriota</taxon>
        <taxon>Stenosarchaea group</taxon>
        <taxon>Halobacteria</taxon>
        <taxon>Halobacteriales</taxon>
        <taxon>Haloferacaceae</taxon>
        <taxon>Halalkaliarchaeum</taxon>
    </lineage>
</organism>
<dbReference type="SUPFAM" id="SSF50331">
    <property type="entry name" value="MOP-like"/>
    <property type="match status" value="1"/>
</dbReference>
<reference evidence="5" key="1">
    <citation type="submission" date="2017-11" db="EMBL/GenBank/DDBJ databases">
        <title>Phenotypic and genomic properties of facultatively anaerobic sulfur-reducing natronoarchaea from hypersaline soda lakes.</title>
        <authorList>
            <person name="Sorokin D.Y."/>
            <person name="Kublanov I.V."/>
            <person name="Roman P."/>
            <person name="Sinninghe Damste J.S."/>
            <person name="Golyshin P.N."/>
            <person name="Rojo D."/>
            <person name="Ciordia S."/>
            <person name="Mena M.D.C."/>
            <person name="Ferrer M."/>
            <person name="Messina E."/>
            <person name="Smedile F."/>
            <person name="La Spada G."/>
            <person name="La Cono V."/>
            <person name="Yakimov M.M."/>
        </authorList>
    </citation>
    <scope>NUCLEOTIDE SEQUENCE [LARGE SCALE GENOMIC DNA]</scope>
    <source>
        <strain evidence="5">AArc-Sl</strain>
    </source>
</reference>
<keyword evidence="5" id="KW-1185">Reference proteome</keyword>
<dbReference type="GO" id="GO:0005886">
    <property type="term" value="C:plasma membrane"/>
    <property type="evidence" value="ECO:0007669"/>
    <property type="project" value="UniProtKB-SubCell"/>
</dbReference>
<dbReference type="SUPFAM" id="SSF46785">
    <property type="entry name" value="Winged helix' DNA-binding domain"/>
    <property type="match status" value="1"/>
</dbReference>
<evidence type="ECO:0000256" key="2">
    <source>
        <dbReference type="ARBA" id="ARBA00022505"/>
    </source>
</evidence>
<dbReference type="GO" id="GO:0015689">
    <property type="term" value="P:molybdate ion transport"/>
    <property type="evidence" value="ECO:0007669"/>
    <property type="project" value="InterPro"/>
</dbReference>
<name>A0A343TGY4_9EURY</name>
<protein>
    <submittedName>
        <fullName evidence="4">Molybdate transport system regulatory protein</fullName>
    </submittedName>
</protein>
<accession>A0A343TGY4</accession>
<evidence type="ECO:0000313" key="5">
    <source>
        <dbReference type="Proteomes" id="UP000263012"/>
    </source>
</evidence>
<dbReference type="PANTHER" id="PTHR30432">
    <property type="entry name" value="TRANSCRIPTIONAL REGULATOR MODE"/>
    <property type="match status" value="1"/>
</dbReference>
<evidence type="ECO:0000313" key="4">
    <source>
        <dbReference type="EMBL" id="AUX08356.1"/>
    </source>
</evidence>
<dbReference type="Proteomes" id="UP000263012">
    <property type="component" value="Chromosome"/>
</dbReference>
<dbReference type="PROSITE" id="PS51866">
    <property type="entry name" value="MOP"/>
    <property type="match status" value="1"/>
</dbReference>
<dbReference type="AlphaFoldDB" id="A0A343TGY4"/>
<dbReference type="Gene3D" id="2.40.50.100">
    <property type="match status" value="1"/>
</dbReference>
<dbReference type="PANTHER" id="PTHR30432:SF1">
    <property type="entry name" value="DNA-BINDING TRANSCRIPTIONAL DUAL REGULATOR MODE"/>
    <property type="match status" value="1"/>
</dbReference>
<dbReference type="InterPro" id="IPR051815">
    <property type="entry name" value="Molybdate_resp_trans_reg"/>
</dbReference>